<accession>A0A7J5TS25</accession>
<name>A0A7J5TS25_9BACT</name>
<dbReference type="EMBL" id="WELI01000020">
    <property type="protein sequence ID" value="KAB7725704.1"/>
    <property type="molecule type" value="Genomic_DNA"/>
</dbReference>
<keyword evidence="2" id="KW-1185">Reference proteome</keyword>
<dbReference type="RefSeq" id="WP_152127133.1">
    <property type="nucleotide sequence ID" value="NZ_WELI01000020.1"/>
</dbReference>
<organism evidence="1 2">
    <name type="scientific">Rudanella paleaurantiibacter</name>
    <dbReference type="NCBI Taxonomy" id="2614655"/>
    <lineage>
        <taxon>Bacteria</taxon>
        <taxon>Pseudomonadati</taxon>
        <taxon>Bacteroidota</taxon>
        <taxon>Cytophagia</taxon>
        <taxon>Cytophagales</taxon>
        <taxon>Cytophagaceae</taxon>
        <taxon>Rudanella</taxon>
    </lineage>
</organism>
<dbReference type="Proteomes" id="UP000488299">
    <property type="component" value="Unassembled WGS sequence"/>
</dbReference>
<gene>
    <name evidence="1" type="ORF">F5984_25630</name>
</gene>
<reference evidence="1 2" key="1">
    <citation type="submission" date="2019-10" db="EMBL/GenBank/DDBJ databases">
        <title>Rudanella paleaurantiibacter sp. nov., isolated from sludge.</title>
        <authorList>
            <person name="Xu S.Q."/>
        </authorList>
    </citation>
    <scope>NUCLEOTIDE SEQUENCE [LARGE SCALE GENOMIC DNA]</scope>
    <source>
        <strain evidence="1 2">HX-22-17</strain>
    </source>
</reference>
<comment type="caution">
    <text evidence="1">The sequence shown here is derived from an EMBL/GenBank/DDBJ whole genome shotgun (WGS) entry which is preliminary data.</text>
</comment>
<dbReference type="AlphaFoldDB" id="A0A7J5TS25"/>
<protein>
    <recommendedName>
        <fullName evidence="3">Nitrogen fixation protein</fullName>
    </recommendedName>
</protein>
<sequence length="136" mass="14710">MATLLCPSSIAKPGAKLFGVQNASGHIEYLDEPIIVDKTFVETARQGRVPEERFRFASNCIKTGCGHWTGEGTGCGLVVRIVDGMNRKAEATLVACAIRERCRWFHQQGATACANCDEIVRNVRIGEAIAGASQTK</sequence>
<evidence type="ECO:0000313" key="1">
    <source>
        <dbReference type="EMBL" id="KAB7725704.1"/>
    </source>
</evidence>
<proteinExistence type="predicted"/>
<evidence type="ECO:0000313" key="2">
    <source>
        <dbReference type="Proteomes" id="UP000488299"/>
    </source>
</evidence>
<evidence type="ECO:0008006" key="3">
    <source>
        <dbReference type="Google" id="ProtNLM"/>
    </source>
</evidence>